<dbReference type="GO" id="GO:0016301">
    <property type="term" value="F:kinase activity"/>
    <property type="evidence" value="ECO:0007669"/>
    <property type="project" value="UniProtKB-KW"/>
</dbReference>
<feature type="transmembrane region" description="Helical" evidence="10">
    <location>
        <begin position="244"/>
        <end position="266"/>
    </location>
</feature>
<dbReference type="InterPro" id="IPR036890">
    <property type="entry name" value="HATPase_C_sf"/>
</dbReference>
<dbReference type="Pfam" id="PF02518">
    <property type="entry name" value="HATPase_c"/>
    <property type="match status" value="1"/>
</dbReference>
<dbReference type="CDD" id="cd16917">
    <property type="entry name" value="HATPase_UhpB-NarQ-NarX-like"/>
    <property type="match status" value="1"/>
</dbReference>
<keyword evidence="7 13" id="KW-0418">Kinase</keyword>
<dbReference type="Pfam" id="PF07730">
    <property type="entry name" value="HisKA_3"/>
    <property type="match status" value="1"/>
</dbReference>
<dbReference type="Gene3D" id="6.10.340.10">
    <property type="match status" value="1"/>
</dbReference>
<keyword evidence="9" id="KW-0902">Two-component regulatory system</keyword>
<comment type="catalytic activity">
    <reaction evidence="1">
        <text>ATP + protein L-histidine = ADP + protein N-phospho-L-histidine.</text>
        <dbReference type="EC" id="2.7.13.3"/>
    </reaction>
</comment>
<sequence length="566" mass="64092">MKLKLNIWLTLCLFVFSTIFILVVFNITYSSLEEELVLRAKDKLNAVNILKRRLIELHLRDKKQEADHILSNADLHGVNEADLVENLQSISEIKRIEVLHEFDPNQVRFVASLDSDSTYYNFLFTSEKRQVRLVFGLQDIQDILLERTGLGVTGESYVVNERHRLMSASLFHPQEYPTNISSPSHGVLSAIGGKEDVTIYTDYRDVGVMGAFRPVDFYGIKMALLTEIDLDELMRPIYSIREKMVIVVGILMAVSLAISVFLGKILSNPIVQLRRVADQLSLGTLPSDIRPSGPVLEMQQITQSMDKLIHSLKQIASFASDIGEGKMESTYVMLSSHDELGKAILQMRDQLVTLNNEKNALELNSKRVLIEAQEKDRERISRDLHDGLGALLTTLKLRMEKSGLLVENADMRDLIERTISETRSLARNLMPAVLRDFGLSEALEQLISDIEDSTQIKVLFFNELENSNYKLEKDKQVYIYRVVQEAINNAIKHAQCDEIQLSITVFDDHLALYIKDNGIGFEVEQKDGFTGLGLRNIEERIRLMGGVFYIESGKAGTGIEIEIPIS</sequence>
<name>A0ABZ0ISW3_9BACT</name>
<evidence type="ECO:0000313" key="14">
    <source>
        <dbReference type="Proteomes" id="UP001302349"/>
    </source>
</evidence>
<evidence type="ECO:0000256" key="8">
    <source>
        <dbReference type="ARBA" id="ARBA00022840"/>
    </source>
</evidence>
<evidence type="ECO:0000256" key="7">
    <source>
        <dbReference type="ARBA" id="ARBA00022777"/>
    </source>
</evidence>
<keyword evidence="14" id="KW-1185">Reference proteome</keyword>
<keyword evidence="10" id="KW-1133">Transmembrane helix</keyword>
<dbReference type="InterPro" id="IPR003660">
    <property type="entry name" value="HAMP_dom"/>
</dbReference>
<dbReference type="RefSeq" id="WP_317489472.1">
    <property type="nucleotide sequence ID" value="NZ_CP136051.1"/>
</dbReference>
<dbReference type="Proteomes" id="UP001302349">
    <property type="component" value="Chromosome"/>
</dbReference>
<keyword evidence="10" id="KW-0812">Transmembrane</keyword>
<dbReference type="EC" id="2.7.13.3" evidence="3"/>
<keyword evidence="8" id="KW-0067">ATP-binding</keyword>
<evidence type="ECO:0000259" key="11">
    <source>
        <dbReference type="PROSITE" id="PS50109"/>
    </source>
</evidence>
<dbReference type="Gene3D" id="3.30.565.10">
    <property type="entry name" value="Histidine kinase-like ATPase, C-terminal domain"/>
    <property type="match status" value="1"/>
</dbReference>
<evidence type="ECO:0000256" key="1">
    <source>
        <dbReference type="ARBA" id="ARBA00000085"/>
    </source>
</evidence>
<comment type="subcellular location">
    <subcellularLocation>
        <location evidence="2">Membrane</location>
    </subcellularLocation>
</comment>
<dbReference type="PROSITE" id="PS50885">
    <property type="entry name" value="HAMP"/>
    <property type="match status" value="1"/>
</dbReference>
<dbReference type="PANTHER" id="PTHR24421:SF10">
    <property type="entry name" value="NITRATE_NITRITE SENSOR PROTEIN NARQ"/>
    <property type="match status" value="1"/>
</dbReference>
<evidence type="ECO:0000256" key="3">
    <source>
        <dbReference type="ARBA" id="ARBA00012438"/>
    </source>
</evidence>
<feature type="transmembrane region" description="Helical" evidence="10">
    <location>
        <begin position="6"/>
        <end position="29"/>
    </location>
</feature>
<protein>
    <recommendedName>
        <fullName evidence="3">histidine kinase</fullName>
        <ecNumber evidence="3">2.7.13.3</ecNumber>
    </recommendedName>
</protein>
<evidence type="ECO:0000313" key="13">
    <source>
        <dbReference type="EMBL" id="WOK06771.1"/>
    </source>
</evidence>
<evidence type="ECO:0000256" key="5">
    <source>
        <dbReference type="ARBA" id="ARBA00022679"/>
    </source>
</evidence>
<organism evidence="13 14">
    <name type="scientific">Imperialibacter roseus</name>
    <dbReference type="NCBI Taxonomy" id="1324217"/>
    <lineage>
        <taxon>Bacteria</taxon>
        <taxon>Pseudomonadati</taxon>
        <taxon>Bacteroidota</taxon>
        <taxon>Cytophagia</taxon>
        <taxon>Cytophagales</taxon>
        <taxon>Flammeovirgaceae</taxon>
        <taxon>Imperialibacter</taxon>
    </lineage>
</organism>
<evidence type="ECO:0000256" key="4">
    <source>
        <dbReference type="ARBA" id="ARBA00022553"/>
    </source>
</evidence>
<evidence type="ECO:0000256" key="2">
    <source>
        <dbReference type="ARBA" id="ARBA00004370"/>
    </source>
</evidence>
<dbReference type="InterPro" id="IPR050482">
    <property type="entry name" value="Sensor_HK_TwoCompSys"/>
</dbReference>
<dbReference type="SMART" id="SM00387">
    <property type="entry name" value="HATPase_c"/>
    <property type="match status" value="1"/>
</dbReference>
<dbReference type="SMART" id="SM00304">
    <property type="entry name" value="HAMP"/>
    <property type="match status" value="1"/>
</dbReference>
<keyword evidence="10" id="KW-0472">Membrane</keyword>
<dbReference type="Gene3D" id="1.20.5.1930">
    <property type="match status" value="1"/>
</dbReference>
<dbReference type="EMBL" id="CP136051">
    <property type="protein sequence ID" value="WOK06771.1"/>
    <property type="molecule type" value="Genomic_DNA"/>
</dbReference>
<evidence type="ECO:0000256" key="6">
    <source>
        <dbReference type="ARBA" id="ARBA00022741"/>
    </source>
</evidence>
<accession>A0ABZ0ISW3</accession>
<dbReference type="PANTHER" id="PTHR24421">
    <property type="entry name" value="NITRATE/NITRITE SENSOR PROTEIN NARX-RELATED"/>
    <property type="match status" value="1"/>
</dbReference>
<reference evidence="13 14" key="1">
    <citation type="journal article" date="2023" name="Microbiol. Resour. Announc.">
        <title>Complete Genome Sequence of Imperialibacter roseus strain P4T.</title>
        <authorList>
            <person name="Tizabi D.R."/>
            <person name="Bachvaroff T."/>
            <person name="Hill R.T."/>
        </authorList>
    </citation>
    <scope>NUCLEOTIDE SEQUENCE [LARGE SCALE GENOMIC DNA]</scope>
    <source>
        <strain evidence="13 14">P4T</strain>
    </source>
</reference>
<keyword evidence="4" id="KW-0597">Phosphoprotein</keyword>
<evidence type="ECO:0000259" key="12">
    <source>
        <dbReference type="PROSITE" id="PS50885"/>
    </source>
</evidence>
<dbReference type="PROSITE" id="PS50109">
    <property type="entry name" value="HIS_KIN"/>
    <property type="match status" value="1"/>
</dbReference>
<dbReference type="InterPro" id="IPR011712">
    <property type="entry name" value="Sig_transdc_His_kin_sub3_dim/P"/>
</dbReference>
<evidence type="ECO:0000256" key="10">
    <source>
        <dbReference type="SAM" id="Phobius"/>
    </source>
</evidence>
<dbReference type="SUPFAM" id="SSF55874">
    <property type="entry name" value="ATPase domain of HSP90 chaperone/DNA topoisomerase II/histidine kinase"/>
    <property type="match status" value="1"/>
</dbReference>
<gene>
    <name evidence="13" type="ORF">RT717_27255</name>
</gene>
<dbReference type="InterPro" id="IPR005467">
    <property type="entry name" value="His_kinase_dom"/>
</dbReference>
<proteinExistence type="predicted"/>
<evidence type="ECO:0000256" key="9">
    <source>
        <dbReference type="ARBA" id="ARBA00023012"/>
    </source>
</evidence>
<keyword evidence="6" id="KW-0547">Nucleotide-binding</keyword>
<feature type="domain" description="Histidine kinase" evidence="11">
    <location>
        <begin position="379"/>
        <end position="566"/>
    </location>
</feature>
<dbReference type="InterPro" id="IPR003594">
    <property type="entry name" value="HATPase_dom"/>
</dbReference>
<feature type="domain" description="HAMP" evidence="12">
    <location>
        <begin position="264"/>
        <end position="317"/>
    </location>
</feature>
<keyword evidence="5" id="KW-0808">Transferase</keyword>